<reference evidence="13" key="1">
    <citation type="submission" date="2020-05" db="EMBL/GenBank/DDBJ databases">
        <authorList>
            <person name="Chiriac C."/>
            <person name="Salcher M."/>
            <person name="Ghai R."/>
            <person name="Kavagutti S V."/>
        </authorList>
    </citation>
    <scope>NUCLEOTIDE SEQUENCE</scope>
</reference>
<evidence type="ECO:0000256" key="5">
    <source>
        <dbReference type="ARBA" id="ARBA00022598"/>
    </source>
</evidence>
<organism evidence="13">
    <name type="scientific">freshwater metagenome</name>
    <dbReference type="NCBI Taxonomy" id="449393"/>
    <lineage>
        <taxon>unclassified sequences</taxon>
        <taxon>metagenomes</taxon>
        <taxon>ecological metagenomes</taxon>
    </lineage>
</organism>
<comment type="catalytic activity">
    <reaction evidence="11">
        <text>tRNA(Pro) + L-proline + ATP = L-prolyl-tRNA(Pro) + AMP + diphosphate</text>
        <dbReference type="Rhea" id="RHEA:14305"/>
        <dbReference type="Rhea" id="RHEA-COMP:9700"/>
        <dbReference type="Rhea" id="RHEA-COMP:9702"/>
        <dbReference type="ChEBI" id="CHEBI:30616"/>
        <dbReference type="ChEBI" id="CHEBI:33019"/>
        <dbReference type="ChEBI" id="CHEBI:60039"/>
        <dbReference type="ChEBI" id="CHEBI:78442"/>
        <dbReference type="ChEBI" id="CHEBI:78532"/>
        <dbReference type="ChEBI" id="CHEBI:456215"/>
        <dbReference type="EC" id="6.1.1.15"/>
    </reaction>
</comment>
<keyword evidence="6" id="KW-0547">Nucleotide-binding</keyword>
<dbReference type="Pfam" id="PF03129">
    <property type="entry name" value="HGTP_anticodon"/>
    <property type="match status" value="1"/>
</dbReference>
<dbReference type="GO" id="GO:0005524">
    <property type="term" value="F:ATP binding"/>
    <property type="evidence" value="ECO:0007669"/>
    <property type="project" value="UniProtKB-KW"/>
</dbReference>
<evidence type="ECO:0000313" key="13">
    <source>
        <dbReference type="EMBL" id="CAB4723197.1"/>
    </source>
</evidence>
<keyword evidence="8" id="KW-0648">Protein biosynthesis</keyword>
<evidence type="ECO:0000256" key="6">
    <source>
        <dbReference type="ARBA" id="ARBA00022741"/>
    </source>
</evidence>
<dbReference type="AlphaFoldDB" id="A0A6J6RH69"/>
<dbReference type="EC" id="6.1.1.15" evidence="3"/>
<dbReference type="NCBIfam" id="NF006625">
    <property type="entry name" value="PRK09194.1"/>
    <property type="match status" value="1"/>
</dbReference>
<dbReference type="InterPro" id="IPR045864">
    <property type="entry name" value="aa-tRNA-synth_II/BPL/LPL"/>
</dbReference>
<name>A0A6J6RH69_9ZZZZ</name>
<evidence type="ECO:0000256" key="10">
    <source>
        <dbReference type="ARBA" id="ARBA00029731"/>
    </source>
</evidence>
<dbReference type="EMBL" id="CAFBPQ010000055">
    <property type="protein sequence ID" value="CAB5030915.1"/>
    <property type="molecule type" value="Genomic_DNA"/>
</dbReference>
<evidence type="ECO:0000256" key="11">
    <source>
        <dbReference type="ARBA" id="ARBA00047671"/>
    </source>
</evidence>
<accession>A0A6J6RH69</accession>
<dbReference type="InterPro" id="IPR036621">
    <property type="entry name" value="Anticodon-bd_dom_sf"/>
</dbReference>
<dbReference type="CDD" id="cd00779">
    <property type="entry name" value="ProRS_core_prok"/>
    <property type="match status" value="1"/>
</dbReference>
<evidence type="ECO:0000256" key="4">
    <source>
        <dbReference type="ARBA" id="ARBA00022490"/>
    </source>
</evidence>
<dbReference type="GO" id="GO:0005829">
    <property type="term" value="C:cytosol"/>
    <property type="evidence" value="ECO:0007669"/>
    <property type="project" value="TreeGrafter"/>
</dbReference>
<dbReference type="Pfam" id="PF00587">
    <property type="entry name" value="tRNA-synt_2b"/>
    <property type="match status" value="1"/>
</dbReference>
<dbReference type="InterPro" id="IPR006195">
    <property type="entry name" value="aa-tRNA-synth_II"/>
</dbReference>
<evidence type="ECO:0000256" key="3">
    <source>
        <dbReference type="ARBA" id="ARBA00012831"/>
    </source>
</evidence>
<dbReference type="InterPro" id="IPR002314">
    <property type="entry name" value="aa-tRNA-synt_IIb"/>
</dbReference>
<dbReference type="HAMAP" id="MF_01569">
    <property type="entry name" value="Pro_tRNA_synth_type1"/>
    <property type="match status" value="1"/>
</dbReference>
<proteinExistence type="inferred from homology"/>
<dbReference type="Gene3D" id="3.40.50.800">
    <property type="entry name" value="Anticodon-binding domain"/>
    <property type="match status" value="1"/>
</dbReference>
<evidence type="ECO:0000313" key="15">
    <source>
        <dbReference type="EMBL" id="CAB4984866.1"/>
    </source>
</evidence>
<dbReference type="Gene3D" id="3.30.930.10">
    <property type="entry name" value="Bira Bifunctional Protein, Domain 2"/>
    <property type="match status" value="2"/>
</dbReference>
<evidence type="ECO:0000256" key="8">
    <source>
        <dbReference type="ARBA" id="ARBA00022917"/>
    </source>
</evidence>
<dbReference type="PANTHER" id="PTHR42753:SF2">
    <property type="entry name" value="PROLINE--TRNA LIGASE"/>
    <property type="match status" value="1"/>
</dbReference>
<dbReference type="InterPro" id="IPR004154">
    <property type="entry name" value="Anticodon-bd"/>
</dbReference>
<evidence type="ECO:0000313" key="14">
    <source>
        <dbReference type="EMBL" id="CAB4919808.1"/>
    </source>
</evidence>
<dbReference type="SUPFAM" id="SSF55681">
    <property type="entry name" value="Class II aaRS and biotin synthetases"/>
    <property type="match status" value="1"/>
</dbReference>
<dbReference type="PANTHER" id="PTHR42753">
    <property type="entry name" value="MITOCHONDRIAL RIBOSOME PROTEIN L39/PROLYL-TRNA LIGASE FAMILY MEMBER"/>
    <property type="match status" value="1"/>
</dbReference>
<evidence type="ECO:0000256" key="7">
    <source>
        <dbReference type="ARBA" id="ARBA00022840"/>
    </source>
</evidence>
<keyword evidence="9" id="KW-0030">Aminoacyl-tRNA synthetase</keyword>
<dbReference type="SUPFAM" id="SSF52954">
    <property type="entry name" value="Class II aaRS ABD-related"/>
    <property type="match status" value="1"/>
</dbReference>
<dbReference type="InterPro" id="IPR002316">
    <property type="entry name" value="Pro-tRNA-ligase_IIa"/>
</dbReference>
<evidence type="ECO:0000313" key="16">
    <source>
        <dbReference type="EMBL" id="CAB5030915.1"/>
    </source>
</evidence>
<gene>
    <name evidence="13" type="ORF">UFOPK2683_00788</name>
    <name evidence="14" type="ORF">UFOPK3605_01597</name>
    <name evidence="15" type="ORF">UFOPK3897_01347</name>
    <name evidence="16" type="ORF">UFOPK4121_01359</name>
</gene>
<dbReference type="NCBIfam" id="TIGR00409">
    <property type="entry name" value="proS_fam_II"/>
    <property type="match status" value="1"/>
</dbReference>
<dbReference type="GO" id="GO:0004827">
    <property type="term" value="F:proline-tRNA ligase activity"/>
    <property type="evidence" value="ECO:0007669"/>
    <property type="project" value="UniProtKB-EC"/>
</dbReference>
<dbReference type="InterPro" id="IPR050062">
    <property type="entry name" value="Pro-tRNA_synthetase"/>
</dbReference>
<dbReference type="Pfam" id="PF04073">
    <property type="entry name" value="tRNA_edit"/>
    <property type="match status" value="1"/>
</dbReference>
<dbReference type="EMBL" id="CAFBMM010000135">
    <property type="protein sequence ID" value="CAB4919808.1"/>
    <property type="molecule type" value="Genomic_DNA"/>
</dbReference>
<dbReference type="EMBL" id="CAFBOF010000040">
    <property type="protein sequence ID" value="CAB4984866.1"/>
    <property type="molecule type" value="Genomic_DNA"/>
</dbReference>
<keyword evidence="4" id="KW-0963">Cytoplasm</keyword>
<dbReference type="CDD" id="cd04334">
    <property type="entry name" value="ProRS-INS"/>
    <property type="match status" value="1"/>
</dbReference>
<keyword evidence="5" id="KW-0436">Ligase</keyword>
<protein>
    <recommendedName>
        <fullName evidence="3">proline--tRNA ligase</fullName>
        <ecNumber evidence="3">6.1.1.15</ecNumber>
    </recommendedName>
    <alternativeName>
        <fullName evidence="10">Prolyl-tRNA synthetase</fullName>
    </alternativeName>
</protein>
<evidence type="ECO:0000256" key="2">
    <source>
        <dbReference type="ARBA" id="ARBA00011738"/>
    </source>
</evidence>
<comment type="subcellular location">
    <subcellularLocation>
        <location evidence="1">Cytoplasm</location>
    </subcellularLocation>
</comment>
<dbReference type="SUPFAM" id="SSF55826">
    <property type="entry name" value="YbaK/ProRS associated domain"/>
    <property type="match status" value="1"/>
</dbReference>
<dbReference type="PRINTS" id="PR01046">
    <property type="entry name" value="TRNASYNTHPRO"/>
</dbReference>
<dbReference type="GO" id="GO:0006433">
    <property type="term" value="P:prolyl-tRNA aminoacylation"/>
    <property type="evidence" value="ECO:0007669"/>
    <property type="project" value="InterPro"/>
</dbReference>
<feature type="domain" description="Aminoacyl-transfer RNA synthetases class-II family profile" evidence="12">
    <location>
        <begin position="33"/>
        <end position="479"/>
    </location>
</feature>
<dbReference type="InterPro" id="IPR007214">
    <property type="entry name" value="YbaK/aa-tRNA-synth-assoc-dom"/>
</dbReference>
<dbReference type="EMBL" id="CAEZYK010000037">
    <property type="protein sequence ID" value="CAB4723197.1"/>
    <property type="molecule type" value="Genomic_DNA"/>
</dbReference>
<dbReference type="InterPro" id="IPR023717">
    <property type="entry name" value="Pro-tRNA-Synthase_IIa_type1"/>
</dbReference>
<dbReference type="PROSITE" id="PS50862">
    <property type="entry name" value="AA_TRNA_LIGASE_II"/>
    <property type="match status" value="1"/>
</dbReference>
<dbReference type="InterPro" id="IPR033730">
    <property type="entry name" value="ProRS_core_prok"/>
</dbReference>
<evidence type="ECO:0000256" key="9">
    <source>
        <dbReference type="ARBA" id="ARBA00023146"/>
    </source>
</evidence>
<sequence length="585" mass="63975">MKMTQQFGRTLREAPADADIASHQLLIRAGYIRRLASGIYAWLPLGQRVLSKVADIVRAEMDASGGQEITLPIAQPLELWARTGRDQTYGPLMFRMEDRKGAGFCLSPTAEEAITAVVAGESLSYRDLPVNLYQINWKYRDELRPRFGLLRAREFLMKDAYSFHVDNADLSVTYQKMFSAYCRIFDQCSLTYRAVEAQAGEIGGEVNHEFMAAAAVGEDDFVWCRKCDYAANIEAAQRQSVPNSKTQEKVSDPEIVHTPGLTSIDDVAAHLDVEPSDLLKCIAFDIDGDLGLAVIPGDREVNEYALIQALAPRSVRLFDDEDFVAHPDVFKGYLGPDFSGASIVVADSAVAEGTSWITGANAVDQHRRNVCVGRDFLVSQWIDIAVAANGDPCPRCGEPLSVDRGIEIGHVFQLGTKYSEALEANYVDESGTPQPMVMGCYGIGVSRIVSAVVEEHHDENGICWPAALAPYDVHLVVLPGRAKTPEQIALSEEVERAGEELYRVMTEAGISVLFDDRDVSPGVKFADADLLGMPVRLTLGAKGFARGVVERLDRATGEERELALTDDILSVALTELRLAILAGAA</sequence>
<comment type="subunit">
    <text evidence="2">Homodimer.</text>
</comment>
<dbReference type="InterPro" id="IPR036754">
    <property type="entry name" value="YbaK/aa-tRNA-synt-asso_dom_sf"/>
</dbReference>
<dbReference type="InterPro" id="IPR004500">
    <property type="entry name" value="Pro-tRNA-synth_IIa_bac-type"/>
</dbReference>
<dbReference type="GO" id="GO:0002161">
    <property type="term" value="F:aminoacyl-tRNA deacylase activity"/>
    <property type="evidence" value="ECO:0007669"/>
    <property type="project" value="InterPro"/>
</dbReference>
<dbReference type="CDD" id="cd00861">
    <property type="entry name" value="ProRS_anticodon_short"/>
    <property type="match status" value="1"/>
</dbReference>
<evidence type="ECO:0000259" key="12">
    <source>
        <dbReference type="PROSITE" id="PS50862"/>
    </source>
</evidence>
<evidence type="ECO:0000256" key="1">
    <source>
        <dbReference type="ARBA" id="ARBA00004496"/>
    </source>
</evidence>
<dbReference type="InterPro" id="IPR044140">
    <property type="entry name" value="ProRS_anticodon_short"/>
</dbReference>
<keyword evidence="7" id="KW-0067">ATP-binding</keyword>